<dbReference type="SUPFAM" id="SSF53335">
    <property type="entry name" value="S-adenosyl-L-methionine-dependent methyltransferases"/>
    <property type="match status" value="1"/>
</dbReference>
<evidence type="ECO:0008006" key="3">
    <source>
        <dbReference type="Google" id="ProtNLM"/>
    </source>
</evidence>
<dbReference type="PROSITE" id="PS51683">
    <property type="entry name" value="SAM_OMT_II"/>
    <property type="match status" value="1"/>
</dbReference>
<name>A0A5C2RS56_9APHY</name>
<dbReference type="AlphaFoldDB" id="A0A5C2RS56"/>
<proteinExistence type="predicted"/>
<keyword evidence="2" id="KW-1185">Reference proteome</keyword>
<evidence type="ECO:0000313" key="2">
    <source>
        <dbReference type="Proteomes" id="UP000313359"/>
    </source>
</evidence>
<gene>
    <name evidence="1" type="ORF">L227DRAFT_512468</name>
</gene>
<organism evidence="1 2">
    <name type="scientific">Lentinus tigrinus ALCF2SS1-6</name>
    <dbReference type="NCBI Taxonomy" id="1328759"/>
    <lineage>
        <taxon>Eukaryota</taxon>
        <taxon>Fungi</taxon>
        <taxon>Dikarya</taxon>
        <taxon>Basidiomycota</taxon>
        <taxon>Agaricomycotina</taxon>
        <taxon>Agaricomycetes</taxon>
        <taxon>Polyporales</taxon>
        <taxon>Polyporaceae</taxon>
        <taxon>Lentinus</taxon>
    </lineage>
</organism>
<evidence type="ECO:0000313" key="1">
    <source>
        <dbReference type="EMBL" id="RPD53981.1"/>
    </source>
</evidence>
<dbReference type="InterPro" id="IPR029063">
    <property type="entry name" value="SAM-dependent_MTases_sf"/>
</dbReference>
<dbReference type="Gene3D" id="3.40.50.150">
    <property type="entry name" value="Vaccinia Virus protein VP39"/>
    <property type="match status" value="1"/>
</dbReference>
<dbReference type="GO" id="GO:0008168">
    <property type="term" value="F:methyltransferase activity"/>
    <property type="evidence" value="ECO:0007669"/>
    <property type="project" value="InterPro"/>
</dbReference>
<dbReference type="PANTHER" id="PTHR43712">
    <property type="entry name" value="PUTATIVE (AFU_ORTHOLOGUE AFUA_4G14580)-RELATED"/>
    <property type="match status" value="1"/>
</dbReference>
<accession>A0A5C2RS56</accession>
<dbReference type="Proteomes" id="UP000313359">
    <property type="component" value="Unassembled WGS sequence"/>
</dbReference>
<dbReference type="EMBL" id="ML122312">
    <property type="protein sequence ID" value="RPD53981.1"/>
    <property type="molecule type" value="Genomic_DNA"/>
</dbReference>
<dbReference type="OrthoDB" id="1606438at2759"/>
<dbReference type="InterPro" id="IPR016461">
    <property type="entry name" value="COMT-like"/>
</dbReference>
<reference evidence="1" key="1">
    <citation type="journal article" date="2018" name="Genome Biol. Evol.">
        <title>Genomics and development of Lentinus tigrinus, a white-rot wood-decaying mushroom with dimorphic fruiting bodies.</title>
        <authorList>
            <person name="Wu B."/>
            <person name="Xu Z."/>
            <person name="Knudson A."/>
            <person name="Carlson A."/>
            <person name="Chen N."/>
            <person name="Kovaka S."/>
            <person name="LaButti K."/>
            <person name="Lipzen A."/>
            <person name="Pennachio C."/>
            <person name="Riley R."/>
            <person name="Schakwitz W."/>
            <person name="Umezawa K."/>
            <person name="Ohm R.A."/>
            <person name="Grigoriev I.V."/>
            <person name="Nagy L.G."/>
            <person name="Gibbons J."/>
            <person name="Hibbett D."/>
        </authorList>
    </citation>
    <scope>NUCLEOTIDE SEQUENCE [LARGE SCALE GENOMIC DNA]</scope>
    <source>
        <strain evidence="1">ALCF2SS1-6</strain>
    </source>
</reference>
<dbReference type="PANTHER" id="PTHR43712:SF2">
    <property type="entry name" value="O-METHYLTRANSFERASE CICE"/>
    <property type="match status" value="1"/>
</dbReference>
<sequence>MAAIKVDYPWETLPPNTTFVDVGAGQGSVSMHILKHVYDKVPTLKVVLQDRPQHIEQGKKFWAQELPAALEDGRVAFEVHDFFEDNPRKEPNTIYWFRFVMH</sequence>
<protein>
    <recommendedName>
        <fullName evidence="3">S-adenosyl-L-methionine-dependent methyltransferase</fullName>
    </recommendedName>
</protein>